<dbReference type="SUPFAM" id="SSF51905">
    <property type="entry name" value="FAD/NAD(P)-binding domain"/>
    <property type="match status" value="1"/>
</dbReference>
<dbReference type="Gene3D" id="3.50.50.60">
    <property type="entry name" value="FAD/NAD(P)-binding domain"/>
    <property type="match status" value="1"/>
</dbReference>
<dbReference type="GO" id="GO:0016491">
    <property type="term" value="F:oxidoreductase activity"/>
    <property type="evidence" value="ECO:0007669"/>
    <property type="project" value="InterPro"/>
</dbReference>
<dbReference type="InterPro" id="IPR036188">
    <property type="entry name" value="FAD/NAD-bd_sf"/>
</dbReference>
<organism evidence="2 3">
    <name type="scientific">bacterium (Candidatus Ratteibacteria) CG23_combo_of_CG06-09_8_20_14_all_48_7</name>
    <dbReference type="NCBI Taxonomy" id="2014292"/>
    <lineage>
        <taxon>Bacteria</taxon>
        <taxon>Candidatus Ratteibacteria</taxon>
    </lineage>
</organism>
<gene>
    <name evidence="2" type="ORF">COX46_03925</name>
</gene>
<evidence type="ECO:0000313" key="3">
    <source>
        <dbReference type="Proteomes" id="UP000230392"/>
    </source>
</evidence>
<proteinExistence type="predicted"/>
<protein>
    <recommendedName>
        <fullName evidence="1">FAD/NAD(P)-binding domain-containing protein</fullName>
    </recommendedName>
</protein>
<dbReference type="EMBL" id="PCRF01000194">
    <property type="protein sequence ID" value="PIP16168.1"/>
    <property type="molecule type" value="Genomic_DNA"/>
</dbReference>
<dbReference type="AlphaFoldDB" id="A0A2G9YAA8"/>
<feature type="domain" description="FAD/NAD(P)-binding" evidence="1">
    <location>
        <begin position="7"/>
        <end position="49"/>
    </location>
</feature>
<comment type="caution">
    <text evidence="2">The sequence shown here is derived from an EMBL/GenBank/DDBJ whole genome shotgun (WGS) entry which is preliminary data.</text>
</comment>
<accession>A0A2G9YAA8</accession>
<evidence type="ECO:0000313" key="2">
    <source>
        <dbReference type="EMBL" id="PIP16168.1"/>
    </source>
</evidence>
<dbReference type="Proteomes" id="UP000230392">
    <property type="component" value="Unassembled WGS sequence"/>
</dbReference>
<sequence>MGRTTPGLKLKKRGEIETDEWGQTSIPGVYAGGDIVTGSATVITAMGAGRKSAEAIDNYLKRQNTVG</sequence>
<dbReference type="Pfam" id="PF07992">
    <property type="entry name" value="Pyr_redox_2"/>
    <property type="match status" value="1"/>
</dbReference>
<name>A0A2G9YAA8_9BACT</name>
<reference evidence="2 3" key="1">
    <citation type="submission" date="2017-09" db="EMBL/GenBank/DDBJ databases">
        <title>Depth-based differentiation of microbial function through sediment-hosted aquifers and enrichment of novel symbionts in the deep terrestrial subsurface.</title>
        <authorList>
            <person name="Probst A.J."/>
            <person name="Ladd B."/>
            <person name="Jarett J.K."/>
            <person name="Geller-Mcgrath D.E."/>
            <person name="Sieber C.M."/>
            <person name="Emerson J.B."/>
            <person name="Anantharaman K."/>
            <person name="Thomas B.C."/>
            <person name="Malmstrom R."/>
            <person name="Stieglmeier M."/>
            <person name="Klingl A."/>
            <person name="Woyke T."/>
            <person name="Ryan C.M."/>
            <person name="Banfield J.F."/>
        </authorList>
    </citation>
    <scope>NUCLEOTIDE SEQUENCE [LARGE SCALE GENOMIC DNA]</scope>
    <source>
        <strain evidence="2">CG23_combo_of_CG06-09_8_20_14_all_48_7</strain>
    </source>
</reference>
<evidence type="ECO:0000259" key="1">
    <source>
        <dbReference type="Pfam" id="PF07992"/>
    </source>
</evidence>
<dbReference type="InterPro" id="IPR023753">
    <property type="entry name" value="FAD/NAD-binding_dom"/>
</dbReference>